<feature type="domain" description="Transposase IS66 central" evidence="1">
    <location>
        <begin position="15"/>
        <end position="302"/>
    </location>
</feature>
<dbReference type="Proteomes" id="UP000243374">
    <property type="component" value="Unassembled WGS sequence"/>
</dbReference>
<dbReference type="EMBL" id="FOSF01000031">
    <property type="protein sequence ID" value="SFK16238.1"/>
    <property type="molecule type" value="Genomic_DNA"/>
</dbReference>
<evidence type="ECO:0000313" key="3">
    <source>
        <dbReference type="Proteomes" id="UP000243374"/>
    </source>
</evidence>
<name>A0A662ZC25_9GAMM</name>
<dbReference type="InterPro" id="IPR004291">
    <property type="entry name" value="Transposase_IS66_central"/>
</dbReference>
<dbReference type="OrthoDB" id="5722111at2"/>
<dbReference type="Pfam" id="PF03050">
    <property type="entry name" value="DDE_Tnp_IS66"/>
    <property type="match status" value="1"/>
</dbReference>
<accession>A0A662ZC25</accession>
<dbReference type="PANTHER" id="PTHR33678">
    <property type="entry name" value="BLL1576 PROTEIN"/>
    <property type="match status" value="1"/>
</dbReference>
<protein>
    <submittedName>
        <fullName evidence="2">Transposase IS66 family protein</fullName>
    </submittedName>
</protein>
<proteinExistence type="predicted"/>
<keyword evidence="3" id="KW-1185">Reference proteome</keyword>
<evidence type="ECO:0000259" key="1">
    <source>
        <dbReference type="Pfam" id="PF03050"/>
    </source>
</evidence>
<dbReference type="PANTHER" id="PTHR33678:SF2">
    <property type="match status" value="1"/>
</dbReference>
<gene>
    <name evidence="2" type="ORF">SAMN04487865_103144</name>
</gene>
<sequence>MKHTSNEVFLFLNVCLFMLQPVYEHIKTYIKEEKNLCIDETYFQCREKLKSRIEEPPSGGSKRKAQKSLSKSMRSYIYGIAGERVCIFNHDICRDYDIPKKILLENGIDINTYVETDGFYRGGFNRDENDEILFQHGWCWIHCKRNFCVLRNYGTKVDDTPIDSFIKCHWEKDIKEGRWFCDEISNAFHILHQLTDKCKKDSRLNIVELKNKELRPIIEEICAEAKRIYPDIKSTKNKEAIRSCSEKFHAAIVYIVNNEDRLKSFLDSPYGLMHSTRIEESFRELDILRNSMMASDTIQGAEHLALIYTLYKTAQLNHIEFETYLRKVISAMTEHMHQIVFEKDARGTITGYKSHSIPSEILDALMPWNMDQAK</sequence>
<dbReference type="InterPro" id="IPR052344">
    <property type="entry name" value="Transposase-related"/>
</dbReference>
<dbReference type="AlphaFoldDB" id="A0A662ZC25"/>
<reference evidence="2 3" key="1">
    <citation type="submission" date="2016-10" db="EMBL/GenBank/DDBJ databases">
        <authorList>
            <person name="Varghese N."/>
            <person name="Submissions S."/>
        </authorList>
    </citation>
    <scope>NUCLEOTIDE SEQUENCE [LARGE SCALE GENOMIC DNA]</scope>
    <source>
        <strain evidence="2 3">22B</strain>
    </source>
</reference>
<organism evidence="2 3">
    <name type="scientific">Succinivibrio dextrinosolvens</name>
    <dbReference type="NCBI Taxonomy" id="83771"/>
    <lineage>
        <taxon>Bacteria</taxon>
        <taxon>Pseudomonadati</taxon>
        <taxon>Pseudomonadota</taxon>
        <taxon>Gammaproteobacteria</taxon>
        <taxon>Aeromonadales</taxon>
        <taxon>Succinivibrionaceae</taxon>
        <taxon>Succinivibrio</taxon>
    </lineage>
</organism>
<evidence type="ECO:0000313" key="2">
    <source>
        <dbReference type="EMBL" id="SFK16238.1"/>
    </source>
</evidence>
<dbReference type="RefSeq" id="WP_074840886.1">
    <property type="nucleotide sequence ID" value="NZ_FOSF01000031.1"/>
</dbReference>